<dbReference type="GO" id="GO:0003676">
    <property type="term" value="F:nucleic acid binding"/>
    <property type="evidence" value="ECO:0007669"/>
    <property type="project" value="InterPro"/>
</dbReference>
<dbReference type="Gramene" id="OMP03721">
    <property type="protein sequence ID" value="OMP03721"/>
    <property type="gene ID" value="CCACVL1_02289"/>
</dbReference>
<dbReference type="InterPro" id="IPR002156">
    <property type="entry name" value="RNaseH_domain"/>
</dbReference>
<proteinExistence type="predicted"/>
<dbReference type="Pfam" id="PF13456">
    <property type="entry name" value="RVT_3"/>
    <property type="match status" value="1"/>
</dbReference>
<organism evidence="3 4">
    <name type="scientific">Corchorus capsularis</name>
    <name type="common">Jute</name>
    <dbReference type="NCBI Taxonomy" id="210143"/>
    <lineage>
        <taxon>Eukaryota</taxon>
        <taxon>Viridiplantae</taxon>
        <taxon>Streptophyta</taxon>
        <taxon>Embryophyta</taxon>
        <taxon>Tracheophyta</taxon>
        <taxon>Spermatophyta</taxon>
        <taxon>Magnoliopsida</taxon>
        <taxon>eudicotyledons</taxon>
        <taxon>Gunneridae</taxon>
        <taxon>Pentapetalae</taxon>
        <taxon>rosids</taxon>
        <taxon>malvids</taxon>
        <taxon>Malvales</taxon>
        <taxon>Malvaceae</taxon>
        <taxon>Grewioideae</taxon>
        <taxon>Apeibeae</taxon>
        <taxon>Corchorus</taxon>
    </lineage>
</organism>
<accession>A0A1R3K9G2</accession>
<evidence type="ECO:0000256" key="1">
    <source>
        <dbReference type="SAM" id="Coils"/>
    </source>
</evidence>
<dbReference type="Proteomes" id="UP000188268">
    <property type="component" value="Unassembled WGS sequence"/>
</dbReference>
<dbReference type="OrthoDB" id="1537501at2759"/>
<dbReference type="EMBL" id="AWWV01005979">
    <property type="protein sequence ID" value="OMP03721.1"/>
    <property type="molecule type" value="Genomic_DNA"/>
</dbReference>
<evidence type="ECO:0000259" key="2">
    <source>
        <dbReference type="Pfam" id="PF13456"/>
    </source>
</evidence>
<evidence type="ECO:0000313" key="4">
    <source>
        <dbReference type="Proteomes" id="UP000188268"/>
    </source>
</evidence>
<name>A0A1R3K9G2_COCAP</name>
<dbReference type="AlphaFoldDB" id="A0A1R3K9G2"/>
<comment type="caution">
    <text evidence="3">The sequence shown here is derived from an EMBL/GenBank/DDBJ whole genome shotgun (WGS) entry which is preliminary data.</text>
</comment>
<dbReference type="GO" id="GO:0004523">
    <property type="term" value="F:RNA-DNA hybrid ribonuclease activity"/>
    <property type="evidence" value="ECO:0007669"/>
    <property type="project" value="InterPro"/>
</dbReference>
<evidence type="ECO:0000313" key="3">
    <source>
        <dbReference type="EMBL" id="OMP03721.1"/>
    </source>
</evidence>
<keyword evidence="4" id="KW-1185">Reference proteome</keyword>
<sequence length="179" mass="19474">MDLKAFEFVLAPPKFQIPKFPKFKSVRFLLNLSELTIAFLVVTSDEVMGKEHPGRVRGFGLGPTQTELSGLSSRYYQALDAENNEEVVKLREQLEATTNKVVVLEEKADKVSELEVQVASLLKGSGCAGGLGAVLRNGAGEVVCAGVMKHHYVLDVLTAEVRAIFFGLQMAINQGASYV</sequence>
<protein>
    <recommendedName>
        <fullName evidence="2">RNase H type-1 domain-containing protein</fullName>
    </recommendedName>
</protein>
<feature type="coiled-coil region" evidence="1">
    <location>
        <begin position="87"/>
        <end position="114"/>
    </location>
</feature>
<feature type="domain" description="RNase H type-1" evidence="2">
    <location>
        <begin position="128"/>
        <end position="178"/>
    </location>
</feature>
<reference evidence="3 4" key="1">
    <citation type="submission" date="2013-09" db="EMBL/GenBank/DDBJ databases">
        <title>Corchorus capsularis genome sequencing.</title>
        <authorList>
            <person name="Alam M."/>
            <person name="Haque M.S."/>
            <person name="Islam M.S."/>
            <person name="Emdad E.M."/>
            <person name="Islam M.M."/>
            <person name="Ahmed B."/>
            <person name="Halim A."/>
            <person name="Hossen Q.M.M."/>
            <person name="Hossain M.Z."/>
            <person name="Ahmed R."/>
            <person name="Khan M.M."/>
            <person name="Islam R."/>
            <person name="Rashid M.M."/>
            <person name="Khan S.A."/>
            <person name="Rahman M.S."/>
            <person name="Alam M."/>
        </authorList>
    </citation>
    <scope>NUCLEOTIDE SEQUENCE [LARGE SCALE GENOMIC DNA]</scope>
    <source>
        <strain evidence="4">cv. CVL-1</strain>
        <tissue evidence="3">Whole seedling</tissue>
    </source>
</reference>
<gene>
    <name evidence="3" type="ORF">CCACVL1_02289</name>
</gene>
<keyword evidence="1" id="KW-0175">Coiled coil</keyword>